<comment type="similarity">
    <text evidence="1">Belongs to the helicase family.</text>
</comment>
<dbReference type="GO" id="GO:0043139">
    <property type="term" value="F:5'-3' DNA helicase activity"/>
    <property type="evidence" value="ECO:0007669"/>
    <property type="project" value="UniProtKB-EC"/>
</dbReference>
<evidence type="ECO:0000256" key="1">
    <source>
        <dbReference type="RuleBase" id="RU363044"/>
    </source>
</evidence>
<dbReference type="PANTHER" id="PTHR10492:SF57">
    <property type="entry name" value="ATP-DEPENDENT DNA HELICASE"/>
    <property type="match status" value="1"/>
</dbReference>
<gene>
    <name evidence="4" type="ORF">INT46_010886</name>
</gene>
<organism evidence="4 5">
    <name type="scientific">Mucor plumbeus</name>
    <dbReference type="NCBI Taxonomy" id="97098"/>
    <lineage>
        <taxon>Eukaryota</taxon>
        <taxon>Fungi</taxon>
        <taxon>Fungi incertae sedis</taxon>
        <taxon>Mucoromycota</taxon>
        <taxon>Mucoromycotina</taxon>
        <taxon>Mucoromycetes</taxon>
        <taxon>Mucorales</taxon>
        <taxon>Mucorineae</taxon>
        <taxon>Mucoraceae</taxon>
        <taxon>Mucor</taxon>
    </lineage>
</organism>
<keyword evidence="1" id="KW-0347">Helicase</keyword>
<feature type="non-terminal residue" evidence="4">
    <location>
        <position position="1"/>
    </location>
</feature>
<dbReference type="Gene3D" id="3.40.50.300">
    <property type="entry name" value="P-loop containing nucleotide triphosphate hydrolases"/>
    <property type="match status" value="2"/>
</dbReference>
<evidence type="ECO:0000313" key="5">
    <source>
        <dbReference type="Proteomes" id="UP000650833"/>
    </source>
</evidence>
<accession>A0A8H7QF32</accession>
<name>A0A8H7QF32_9FUNG</name>
<dbReference type="GO" id="GO:0016787">
    <property type="term" value="F:hydrolase activity"/>
    <property type="evidence" value="ECO:0007669"/>
    <property type="project" value="UniProtKB-KW"/>
</dbReference>
<dbReference type="InterPro" id="IPR010285">
    <property type="entry name" value="DNA_helicase_pif1-like_DEAD"/>
</dbReference>
<comment type="catalytic activity">
    <reaction evidence="1">
        <text>ATP + H2O = ADP + phosphate + H(+)</text>
        <dbReference type="Rhea" id="RHEA:13065"/>
        <dbReference type="ChEBI" id="CHEBI:15377"/>
        <dbReference type="ChEBI" id="CHEBI:15378"/>
        <dbReference type="ChEBI" id="CHEBI:30616"/>
        <dbReference type="ChEBI" id="CHEBI:43474"/>
        <dbReference type="ChEBI" id="CHEBI:456216"/>
        <dbReference type="EC" id="5.6.2.3"/>
    </reaction>
</comment>
<keyword evidence="5" id="KW-1185">Reference proteome</keyword>
<dbReference type="Proteomes" id="UP000650833">
    <property type="component" value="Unassembled WGS sequence"/>
</dbReference>
<feature type="domain" description="DNA helicase Pif1-like DEAD-box helicase" evidence="2">
    <location>
        <begin position="19"/>
        <end position="246"/>
    </location>
</feature>
<keyword evidence="1" id="KW-0233">DNA recombination</keyword>
<dbReference type="Pfam" id="PF05970">
    <property type="entry name" value="PIF1"/>
    <property type="match status" value="1"/>
</dbReference>
<keyword evidence="1" id="KW-0067">ATP-binding</keyword>
<dbReference type="FunFam" id="3.40.50.300:FF:002884">
    <property type="entry name" value="ATP-dependent DNA helicase"/>
    <property type="match status" value="1"/>
</dbReference>
<dbReference type="InterPro" id="IPR049163">
    <property type="entry name" value="Pif1-like_2B_dom"/>
</dbReference>
<dbReference type="GO" id="GO:0006281">
    <property type="term" value="P:DNA repair"/>
    <property type="evidence" value="ECO:0007669"/>
    <property type="project" value="UniProtKB-KW"/>
</dbReference>
<keyword evidence="1" id="KW-0227">DNA damage</keyword>
<dbReference type="InterPro" id="IPR027417">
    <property type="entry name" value="P-loop_NTPase"/>
</dbReference>
<evidence type="ECO:0000259" key="3">
    <source>
        <dbReference type="Pfam" id="PF21530"/>
    </source>
</evidence>
<keyword evidence="1" id="KW-0234">DNA repair</keyword>
<proteinExistence type="inferred from homology"/>
<comment type="caution">
    <text evidence="4">The sequence shown here is derived from an EMBL/GenBank/DDBJ whole genome shotgun (WGS) entry which is preliminary data.</text>
</comment>
<reference evidence="4" key="1">
    <citation type="submission" date="2020-12" db="EMBL/GenBank/DDBJ databases">
        <title>Metabolic potential, ecology and presence of endohyphal bacteria is reflected in genomic diversity of Mucoromycotina.</title>
        <authorList>
            <person name="Muszewska A."/>
            <person name="Okrasinska A."/>
            <person name="Steczkiewicz K."/>
            <person name="Drgas O."/>
            <person name="Orlowska M."/>
            <person name="Perlinska-Lenart U."/>
            <person name="Aleksandrzak-Piekarczyk T."/>
            <person name="Szatraj K."/>
            <person name="Zielenkiewicz U."/>
            <person name="Pilsyk S."/>
            <person name="Malc E."/>
            <person name="Mieczkowski P."/>
            <person name="Kruszewska J.S."/>
            <person name="Biernat P."/>
            <person name="Pawlowska J."/>
        </authorList>
    </citation>
    <scope>NUCLEOTIDE SEQUENCE</scope>
    <source>
        <strain evidence="4">CBS 226.32</strain>
    </source>
</reference>
<dbReference type="AlphaFoldDB" id="A0A8H7QF32"/>
<dbReference type="EMBL" id="JAEPRC010001013">
    <property type="protein sequence ID" value="KAG2190261.1"/>
    <property type="molecule type" value="Genomic_DNA"/>
</dbReference>
<sequence>RLIAEAQSRPVDDQLNFNPYQQVVYDTIATMVDSDDSLPLPNGKVFFVDGPGGTGKTFLFDALLNKVRREGKIAVAVASSGTASLLLEGGRTSHSVFKIPLNVDPDSMCNIKPNSPTADLLMQTKLILWDESSMTSKDIFEALDRSLKDIAKFVDPRLENVPFGSRLLVFGGDFCQILPVVPKGSRSQIVSQCINRSYLGSHVQVLRLRTNMRVQQALVSNNLTLASELQAFATKLLATGDGQLDTLKINLGGEPPEISDTDFIEIPNSMIIRDNNLIRLLQAMYPGFYQVPQHFSTTSLINSAILTTTNKDVAAINDLLFDVFPGEGTICISADAPTTDNEDLAVSTEFLNSLEAGGLPPHVLKLKIGAPIMLLRNICPKQGLCNGTRLTVRTILLHVIEALVAIGSHVGNVAYIPKIKLLSGNEPTTLPLSFSRTQFPVRLAFAMTINKSQGQTMDRVGLYLPKHVFSHGQLYIALSRVKSPAAIKIMIDDTDSSINNSRTKTYTRNVVYTEVLSNNN</sequence>
<dbReference type="Pfam" id="PF21530">
    <property type="entry name" value="Pif1_2B_dom"/>
    <property type="match status" value="1"/>
</dbReference>
<dbReference type="SUPFAM" id="SSF52540">
    <property type="entry name" value="P-loop containing nucleoside triphosphate hydrolases"/>
    <property type="match status" value="2"/>
</dbReference>
<keyword evidence="1" id="KW-0378">Hydrolase</keyword>
<keyword evidence="1" id="KW-0547">Nucleotide-binding</keyword>
<evidence type="ECO:0000313" key="4">
    <source>
        <dbReference type="EMBL" id="KAG2190261.1"/>
    </source>
</evidence>
<feature type="domain" description="DNA helicase Pif1-like 2B" evidence="3">
    <location>
        <begin position="349"/>
        <end position="392"/>
    </location>
</feature>
<dbReference type="EC" id="5.6.2.3" evidence="1"/>
<dbReference type="PANTHER" id="PTHR10492">
    <property type="match status" value="1"/>
</dbReference>
<comment type="cofactor">
    <cofactor evidence="1">
        <name>Mg(2+)</name>
        <dbReference type="ChEBI" id="CHEBI:18420"/>
    </cofactor>
</comment>
<dbReference type="GO" id="GO:0000723">
    <property type="term" value="P:telomere maintenance"/>
    <property type="evidence" value="ECO:0007669"/>
    <property type="project" value="InterPro"/>
</dbReference>
<dbReference type="OrthoDB" id="5860629at2759"/>
<dbReference type="CDD" id="cd18809">
    <property type="entry name" value="SF1_C_RecD"/>
    <property type="match status" value="1"/>
</dbReference>
<dbReference type="GO" id="GO:0006310">
    <property type="term" value="P:DNA recombination"/>
    <property type="evidence" value="ECO:0007669"/>
    <property type="project" value="UniProtKB-KW"/>
</dbReference>
<evidence type="ECO:0000259" key="2">
    <source>
        <dbReference type="Pfam" id="PF05970"/>
    </source>
</evidence>
<dbReference type="GO" id="GO:0005524">
    <property type="term" value="F:ATP binding"/>
    <property type="evidence" value="ECO:0007669"/>
    <property type="project" value="UniProtKB-KW"/>
</dbReference>
<protein>
    <recommendedName>
        <fullName evidence="1">ATP-dependent DNA helicase</fullName>
        <ecNumber evidence="1">5.6.2.3</ecNumber>
    </recommendedName>
</protein>